<protein>
    <recommendedName>
        <fullName evidence="1">Ubiquitin Mut7-C domain-containing protein</fullName>
    </recommendedName>
</protein>
<keyword evidence="3" id="KW-1185">Reference proteome</keyword>
<dbReference type="Proteomes" id="UP000049855">
    <property type="component" value="Unassembled WGS sequence"/>
</dbReference>
<gene>
    <name evidence="2" type="ORF">SpAn4DRAFT_4124</name>
</gene>
<dbReference type="SUPFAM" id="SSF54285">
    <property type="entry name" value="MoaD/ThiS"/>
    <property type="match status" value="1"/>
</dbReference>
<organism evidence="2 3">
    <name type="scientific">Sporomusa ovata</name>
    <dbReference type="NCBI Taxonomy" id="2378"/>
    <lineage>
        <taxon>Bacteria</taxon>
        <taxon>Bacillati</taxon>
        <taxon>Bacillota</taxon>
        <taxon>Negativicutes</taxon>
        <taxon>Selenomonadales</taxon>
        <taxon>Sporomusaceae</taxon>
        <taxon>Sporomusa</taxon>
    </lineage>
</organism>
<evidence type="ECO:0000313" key="3">
    <source>
        <dbReference type="Proteomes" id="UP000049855"/>
    </source>
</evidence>
<dbReference type="Pfam" id="PF14451">
    <property type="entry name" value="Ub-Mut7C"/>
    <property type="match status" value="1"/>
</dbReference>
<reference evidence="3" key="1">
    <citation type="submission" date="2015-03" db="EMBL/GenBank/DDBJ databases">
        <authorList>
            <person name="Nijsse Bart"/>
        </authorList>
    </citation>
    <scope>NUCLEOTIDE SEQUENCE [LARGE SCALE GENOMIC DNA]</scope>
</reference>
<feature type="domain" description="Ubiquitin Mut7-C" evidence="1">
    <location>
        <begin position="7"/>
        <end position="80"/>
    </location>
</feature>
<dbReference type="EMBL" id="CTRP01000015">
    <property type="protein sequence ID" value="CQR74767.1"/>
    <property type="molecule type" value="Genomic_DNA"/>
</dbReference>
<evidence type="ECO:0000313" key="2">
    <source>
        <dbReference type="EMBL" id="CQR74767.1"/>
    </source>
</evidence>
<dbReference type="InterPro" id="IPR027798">
    <property type="entry name" value="Ub_Mut7C"/>
</dbReference>
<dbReference type="RefSeq" id="WP_021166597.1">
    <property type="nucleotide sequence ID" value="NZ_CTRP01000015.1"/>
</dbReference>
<proteinExistence type="predicted"/>
<accession>A0A0U1L4Z6</accession>
<name>A0A0U1L4Z6_9FIRM</name>
<evidence type="ECO:0000259" key="1">
    <source>
        <dbReference type="Pfam" id="PF14451"/>
    </source>
</evidence>
<dbReference type="InterPro" id="IPR016155">
    <property type="entry name" value="Mopterin_synth/thiamin_S_b"/>
</dbReference>
<dbReference type="AlphaFoldDB" id="A0A0U1L4Z6"/>
<sequence>MCEQEKKTIEVRAFIQLSAIFKKKNWPTPLILELEEPISGTELAEKLEIPLNEIEIIFINGLAKSMNDLIQAGDRVAFVPPGCPGPYRIHLGFYAKHQDNN</sequence>